<keyword evidence="1" id="KW-1133">Transmembrane helix</keyword>
<dbReference type="AlphaFoldDB" id="A0A2M7U1T3"/>
<evidence type="ECO:0000313" key="3">
    <source>
        <dbReference type="Proteomes" id="UP000228503"/>
    </source>
</evidence>
<feature type="transmembrane region" description="Helical" evidence="1">
    <location>
        <begin position="6"/>
        <end position="31"/>
    </location>
</feature>
<accession>A0A2M7U1T3</accession>
<dbReference type="Proteomes" id="UP000228503">
    <property type="component" value="Unassembled WGS sequence"/>
</dbReference>
<protein>
    <submittedName>
        <fullName evidence="2">Uncharacterized protein</fullName>
    </submittedName>
</protein>
<evidence type="ECO:0000313" key="2">
    <source>
        <dbReference type="EMBL" id="PIZ64018.1"/>
    </source>
</evidence>
<keyword evidence="1" id="KW-0472">Membrane</keyword>
<organism evidence="2 3">
    <name type="scientific">Candidatus Roizmanbacteria bacterium CG_4_10_14_0_2_um_filter_39_13</name>
    <dbReference type="NCBI Taxonomy" id="1974825"/>
    <lineage>
        <taxon>Bacteria</taxon>
        <taxon>Candidatus Roizmaniibacteriota</taxon>
    </lineage>
</organism>
<comment type="caution">
    <text evidence="2">The sequence shown here is derived from an EMBL/GenBank/DDBJ whole genome shotgun (WGS) entry which is preliminary data.</text>
</comment>
<sequence length="88" mass="9814">MDTIQILLLIVLVISTIFLTVVGIQLALVLFELRRVLKNVNKIVKGFDTIGMGLKHGIGEATGFINGFKTVLKVIDLYKDKKNEKSKK</sequence>
<gene>
    <name evidence="2" type="ORF">COY16_00415</name>
</gene>
<reference evidence="3" key="1">
    <citation type="submission" date="2017-09" db="EMBL/GenBank/DDBJ databases">
        <title>Depth-based differentiation of microbial function through sediment-hosted aquifers and enrichment of novel symbionts in the deep terrestrial subsurface.</title>
        <authorList>
            <person name="Probst A.J."/>
            <person name="Ladd B."/>
            <person name="Jarett J.K."/>
            <person name="Geller-Mcgrath D.E."/>
            <person name="Sieber C.M.K."/>
            <person name="Emerson J.B."/>
            <person name="Anantharaman K."/>
            <person name="Thomas B.C."/>
            <person name="Malmstrom R."/>
            <person name="Stieglmeier M."/>
            <person name="Klingl A."/>
            <person name="Woyke T."/>
            <person name="Ryan C.M."/>
            <person name="Banfield J.F."/>
        </authorList>
    </citation>
    <scope>NUCLEOTIDE SEQUENCE [LARGE SCALE GENOMIC DNA]</scope>
</reference>
<name>A0A2M7U1T3_9BACT</name>
<dbReference type="EMBL" id="PFOB01000005">
    <property type="protein sequence ID" value="PIZ64018.1"/>
    <property type="molecule type" value="Genomic_DNA"/>
</dbReference>
<evidence type="ECO:0000256" key="1">
    <source>
        <dbReference type="SAM" id="Phobius"/>
    </source>
</evidence>
<keyword evidence="1" id="KW-0812">Transmembrane</keyword>
<proteinExistence type="predicted"/>